<dbReference type="InterPro" id="IPR000834">
    <property type="entry name" value="Peptidase_M14"/>
</dbReference>
<evidence type="ECO:0000256" key="10">
    <source>
        <dbReference type="ARBA" id="ARBA00022833"/>
    </source>
</evidence>
<dbReference type="FunFam" id="3.40.630.10:FF:000084">
    <property type="entry name" value="Carboxypeptidase B2"/>
    <property type="match status" value="1"/>
</dbReference>
<dbReference type="Pfam" id="PF09759">
    <property type="entry name" value="Atx10homo_assoc"/>
    <property type="match status" value="1"/>
</dbReference>
<keyword evidence="10" id="KW-0862">Zinc</keyword>
<dbReference type="SUPFAM" id="SSF53187">
    <property type="entry name" value="Zn-dependent exopeptidases"/>
    <property type="match status" value="1"/>
</dbReference>
<keyword evidence="6" id="KW-0645">Protease</keyword>
<dbReference type="Proteomes" id="UP000059188">
    <property type="component" value="Unassembled WGS sequence"/>
</dbReference>
<organism evidence="22 23">
    <name type="scientific">Thanatephorus cucumeris (strain AG1-IB / isolate 7/3/14)</name>
    <name type="common">Lettuce bottom rot fungus</name>
    <name type="synonym">Rhizoctonia solani</name>
    <dbReference type="NCBI Taxonomy" id="1108050"/>
    <lineage>
        <taxon>Eukaryota</taxon>
        <taxon>Fungi</taxon>
        <taxon>Dikarya</taxon>
        <taxon>Basidiomycota</taxon>
        <taxon>Agaricomycotina</taxon>
        <taxon>Agaricomycetes</taxon>
        <taxon>Cantharellales</taxon>
        <taxon>Ceratobasidiaceae</taxon>
        <taxon>Rhizoctonia</taxon>
        <taxon>Rhizoctonia solani AG-1</taxon>
    </lineage>
</organism>
<evidence type="ECO:0000256" key="18">
    <source>
        <dbReference type="ARBA" id="ARBA00044805"/>
    </source>
</evidence>
<dbReference type="SUPFAM" id="SSF48371">
    <property type="entry name" value="ARM repeat"/>
    <property type="match status" value="1"/>
</dbReference>
<dbReference type="InterPro" id="IPR019156">
    <property type="entry name" value="Ataxin-10_domain"/>
</dbReference>
<keyword evidence="9 22" id="KW-0378">Hydrolase</keyword>
<evidence type="ECO:0000256" key="7">
    <source>
        <dbReference type="ARBA" id="ARBA00022723"/>
    </source>
</evidence>
<dbReference type="CDD" id="cd03860">
    <property type="entry name" value="M14_CP_A-B_like"/>
    <property type="match status" value="1"/>
</dbReference>
<dbReference type="STRING" id="1108050.A0A0B7FE00"/>
<evidence type="ECO:0000256" key="14">
    <source>
        <dbReference type="ARBA" id="ARBA00025210"/>
    </source>
</evidence>
<gene>
    <name evidence="22" type="ORF">RSOLAG1IB_07687</name>
</gene>
<dbReference type="EMBL" id="LN679120">
    <property type="protein sequence ID" value="CEL56271.1"/>
    <property type="molecule type" value="Genomic_DNA"/>
</dbReference>
<proteinExistence type="inferred from homology"/>
<evidence type="ECO:0000313" key="23">
    <source>
        <dbReference type="Proteomes" id="UP000059188"/>
    </source>
</evidence>
<dbReference type="EC" id="3.4.17.24" evidence="15"/>
<evidence type="ECO:0000256" key="20">
    <source>
        <dbReference type="SAM" id="SignalP"/>
    </source>
</evidence>
<dbReference type="PROSITE" id="PS52035">
    <property type="entry name" value="PEPTIDASE_M14"/>
    <property type="match status" value="1"/>
</dbReference>
<comment type="cofactor">
    <cofactor evidence="1">
        <name>Zn(2+)</name>
        <dbReference type="ChEBI" id="CHEBI:29105"/>
    </cofactor>
</comment>
<evidence type="ECO:0000256" key="13">
    <source>
        <dbReference type="ARBA" id="ARBA00024524"/>
    </source>
</evidence>
<evidence type="ECO:0000256" key="1">
    <source>
        <dbReference type="ARBA" id="ARBA00001947"/>
    </source>
</evidence>
<keyword evidence="4" id="KW-0964">Secreted</keyword>
<keyword evidence="12" id="KW-1015">Disulfide bond</keyword>
<dbReference type="Gene3D" id="1.25.10.10">
    <property type="entry name" value="Leucine-rich Repeat Variant"/>
    <property type="match status" value="1"/>
</dbReference>
<dbReference type="OrthoDB" id="3626597at2759"/>
<evidence type="ECO:0000256" key="6">
    <source>
        <dbReference type="ARBA" id="ARBA00022670"/>
    </source>
</evidence>
<evidence type="ECO:0000256" key="5">
    <source>
        <dbReference type="ARBA" id="ARBA00022645"/>
    </source>
</evidence>
<keyword evidence="11" id="KW-0482">Metalloprotease</keyword>
<comment type="similarity">
    <text evidence="3 19">Belongs to the peptidase M14 family.</text>
</comment>
<comment type="caution">
    <text evidence="19">Lacks conserved residue(s) required for the propagation of feature annotation.</text>
</comment>
<name>A0A0B7FE00_THACB</name>
<feature type="signal peptide" evidence="20">
    <location>
        <begin position="1"/>
        <end position="22"/>
    </location>
</feature>
<dbReference type="AlphaFoldDB" id="A0A0B7FE00"/>
<comment type="function">
    <text evidence="14">Inactive carboxypeptidase that may play a role in cell wall organization and biogenesis.</text>
</comment>
<evidence type="ECO:0000256" key="19">
    <source>
        <dbReference type="PROSITE-ProRule" id="PRU01379"/>
    </source>
</evidence>
<feature type="chain" id="PRO_5002114117" description="Inactive metallocarboxypeptidase ECM14" evidence="20">
    <location>
        <begin position="23"/>
        <end position="999"/>
    </location>
</feature>
<keyword evidence="7" id="KW-0479">Metal-binding</keyword>
<evidence type="ECO:0000256" key="17">
    <source>
        <dbReference type="ARBA" id="ARBA00026213"/>
    </source>
</evidence>
<feature type="domain" description="Peptidase M14" evidence="21">
    <location>
        <begin position="138"/>
        <end position="512"/>
    </location>
</feature>
<evidence type="ECO:0000256" key="4">
    <source>
        <dbReference type="ARBA" id="ARBA00022525"/>
    </source>
</evidence>
<keyword evidence="23" id="KW-1185">Reference proteome</keyword>
<evidence type="ECO:0000256" key="9">
    <source>
        <dbReference type="ARBA" id="ARBA00022801"/>
    </source>
</evidence>
<reference evidence="22 23" key="1">
    <citation type="submission" date="2014-11" db="EMBL/GenBank/DDBJ databases">
        <authorList>
            <person name="Wibberg Daniel"/>
        </authorList>
    </citation>
    <scope>NUCLEOTIDE SEQUENCE [LARGE SCALE GENOMIC DNA]</scope>
    <source>
        <strain evidence="22">Rhizoctonia solani AG1-IB 7/3/14</strain>
    </source>
</reference>
<keyword evidence="5 22" id="KW-0121">Carboxypeptidase</keyword>
<evidence type="ECO:0000256" key="16">
    <source>
        <dbReference type="ARBA" id="ARBA00026187"/>
    </source>
</evidence>
<dbReference type="GO" id="GO:0004181">
    <property type="term" value="F:metallocarboxypeptidase activity"/>
    <property type="evidence" value="ECO:0007669"/>
    <property type="project" value="InterPro"/>
</dbReference>
<dbReference type="InterPro" id="IPR016024">
    <property type="entry name" value="ARM-type_fold"/>
</dbReference>
<dbReference type="GO" id="GO:0005615">
    <property type="term" value="C:extracellular space"/>
    <property type="evidence" value="ECO:0007669"/>
    <property type="project" value="TreeGrafter"/>
</dbReference>
<dbReference type="PANTHER" id="PTHR11705">
    <property type="entry name" value="PROTEASE FAMILY M14 CARBOXYPEPTIDASE A,B"/>
    <property type="match status" value="1"/>
</dbReference>
<evidence type="ECO:0000256" key="12">
    <source>
        <dbReference type="ARBA" id="ARBA00023157"/>
    </source>
</evidence>
<dbReference type="SMART" id="SM00631">
    <property type="entry name" value="Zn_pept"/>
    <property type="match status" value="1"/>
</dbReference>
<evidence type="ECO:0000313" key="22">
    <source>
        <dbReference type="EMBL" id="CEL56271.1"/>
    </source>
</evidence>
<evidence type="ECO:0000256" key="11">
    <source>
        <dbReference type="ARBA" id="ARBA00023049"/>
    </source>
</evidence>
<evidence type="ECO:0000256" key="2">
    <source>
        <dbReference type="ARBA" id="ARBA00004613"/>
    </source>
</evidence>
<dbReference type="PRINTS" id="PR00765">
    <property type="entry name" value="CRBOXYPTASEA"/>
</dbReference>
<comment type="subcellular location">
    <subcellularLocation>
        <location evidence="2">Secreted</location>
    </subcellularLocation>
</comment>
<dbReference type="Gene3D" id="3.40.630.10">
    <property type="entry name" value="Zn peptidases"/>
    <property type="match status" value="1"/>
</dbReference>
<dbReference type="InterPro" id="IPR011989">
    <property type="entry name" value="ARM-like"/>
</dbReference>
<evidence type="ECO:0000256" key="3">
    <source>
        <dbReference type="ARBA" id="ARBA00005988"/>
    </source>
</evidence>
<evidence type="ECO:0000259" key="21">
    <source>
        <dbReference type="PROSITE" id="PS52035"/>
    </source>
</evidence>
<accession>A0A0B7FE00</accession>
<dbReference type="GO" id="GO:0008270">
    <property type="term" value="F:zinc ion binding"/>
    <property type="evidence" value="ECO:0007669"/>
    <property type="project" value="InterPro"/>
</dbReference>
<dbReference type="Pfam" id="PF00246">
    <property type="entry name" value="Peptidase_M14"/>
    <property type="match status" value="1"/>
</dbReference>
<protein>
    <recommendedName>
        <fullName evidence="16">Inactive metallocarboxypeptidase ECM14</fullName>
        <ecNumber evidence="15">3.4.17.24</ecNumber>
    </recommendedName>
    <alternativeName>
        <fullName evidence="18">Copper transport protein 86</fullName>
    </alternativeName>
    <alternativeName>
        <fullName evidence="17">Inactive metallocarboxypeptidase ecm14</fullName>
    </alternativeName>
</protein>
<keyword evidence="8 20" id="KW-0732">Signal</keyword>
<comment type="catalytic activity">
    <reaction evidence="13">
        <text>C-terminal L-alpha-aminoacyl-L-glutamyl-L-glutamyl-[tubulin] + H2O = C-terminal L-alpha-aminoacyl-L-glutamyl-[tubulin] + L-glutamate</text>
        <dbReference type="Rhea" id="RHEA:63792"/>
        <dbReference type="Rhea" id="RHEA-COMP:16435"/>
        <dbReference type="Rhea" id="RHEA-COMP:16436"/>
        <dbReference type="ChEBI" id="CHEBI:15377"/>
        <dbReference type="ChEBI" id="CHEBI:29985"/>
        <dbReference type="ChEBI" id="CHEBI:149555"/>
        <dbReference type="ChEBI" id="CHEBI:149556"/>
        <dbReference type="EC" id="3.4.17.24"/>
    </reaction>
    <physiologicalReaction direction="left-to-right" evidence="13">
        <dbReference type="Rhea" id="RHEA:63793"/>
    </physiologicalReaction>
</comment>
<dbReference type="PANTHER" id="PTHR11705:SF147">
    <property type="entry name" value="INACTIVE METALLOCARBOXYPEPTIDASE ECM14"/>
    <property type="match status" value="1"/>
</dbReference>
<evidence type="ECO:0000256" key="8">
    <source>
        <dbReference type="ARBA" id="ARBA00022729"/>
    </source>
</evidence>
<sequence>MLDLRLWPTLSLLPLFLGAVLGHPEQQPLLPSIQSSGLPANYTSFELRRYGISSHEDLVHMIDLVHQANIDVWHLTPSHVDVHMDTMADLPLSLANRRYTTLPHSFPYNYDYHPTTTNSSKRPKIDLSSLQDNEFHRTYHTFDEIDQFVVALASQYPKLVEIVWLGASSEERDVFAIRIGKRGRAGHKKGKKHKNGKHSAWETHPFVEVVHHYARNFISRLAELGGLISRGHAITMRDLYSNPRFDAITQSRPIKDRVVIQGAQHAREWIASATALYVAHALVTPEDEPGSLQHLLDKFDFTIIPVPNPDGYAYTWSTDRLWYKNRMQLQPHASASNECQGIDMNRNWGYQWNASGDGLSGGPQDPCSHWYPGAYPFQAPEVTAIANYISRTPKIRGFLDLRSYGQQLMYPYSYSCEHVAPHAENLIEAALGATKALRETHGVPYTSGASCELLYPAPGNIIDWMYGEAGVKYSYSLMLRDTGTYGFLLPPRYIQPVGEETAAAVKSLAKFIEDVGMAQAAVLGQLAKLAADKEQRALLGENETVRESVIWMWGFVMENIRTADSYIAIDPVWAYVCGLARFTGNLAVQRPPNQTWIVRDCEPHIRWILHFLTSWYYTEEVLDRSMVRSITRCLSNMITGNEETSKIVWTAYTKFAEKDNVVTRLLQYPDDQTMTATLVFILNSLSTDPSHSLAVATDTGGREICIGLLEKAERIYEDEEKNDFFQLIFSIFIKLFEDGGLAPLYQGLQSTDQNISPHQITLLKLLDGYIDIRPEAIESSLSLSTFLPNTLSSLLHNTKSWTSIDSDSGIEPAPNENLPLASAATVLVSQMLSNVLMVEQITWENSNDKEDPGRPILATLRSTSGAFVELIIDVLRRLDQLLPRIQFGKAKPVVTEVNTPSADKTSLPASRFQFQKRDLVRLLGILIHEDPTIQSRVREAGGVQLILGLCAIDETNPFIREHALFALRNLLHKNPENQRIVQEMEPMGRIDENGMLTGI</sequence>
<evidence type="ECO:0000256" key="15">
    <source>
        <dbReference type="ARBA" id="ARBA00026108"/>
    </source>
</evidence>
<dbReference type="GO" id="GO:0006508">
    <property type="term" value="P:proteolysis"/>
    <property type="evidence" value="ECO:0007669"/>
    <property type="project" value="UniProtKB-KW"/>
</dbReference>